<protein>
    <recommendedName>
        <fullName evidence="3">Integrase catalytic domain-containing protein</fullName>
    </recommendedName>
</protein>
<evidence type="ECO:0008006" key="3">
    <source>
        <dbReference type="Google" id="ProtNLM"/>
    </source>
</evidence>
<evidence type="ECO:0000313" key="1">
    <source>
        <dbReference type="EMBL" id="GGJ11065.1"/>
    </source>
</evidence>
<gene>
    <name evidence="1" type="ORF">GCM10011320_17750</name>
</gene>
<reference evidence="1" key="2">
    <citation type="submission" date="2020-09" db="EMBL/GenBank/DDBJ databases">
        <authorList>
            <person name="Sun Q."/>
            <person name="Zhou Y."/>
        </authorList>
    </citation>
    <scope>NUCLEOTIDE SEQUENCE</scope>
    <source>
        <strain evidence="1">CGMCC 1.3617</strain>
    </source>
</reference>
<accession>A0A917KGQ8</accession>
<proteinExistence type="predicted"/>
<dbReference type="Proteomes" id="UP000661507">
    <property type="component" value="Unassembled WGS sequence"/>
</dbReference>
<sequence>MRASAWEPNALAESINGLNEAVVIRRRGPWLSLKAVEFAILEWLDWFNHRRLLAPIGNIPSAGAEARYDAARRNLPVVA</sequence>
<keyword evidence="2" id="KW-1185">Reference proteome</keyword>
<dbReference type="AlphaFoldDB" id="A0A917KGQ8"/>
<evidence type="ECO:0000313" key="2">
    <source>
        <dbReference type="Proteomes" id="UP000661507"/>
    </source>
</evidence>
<comment type="caution">
    <text evidence="1">The sequence shown here is derived from an EMBL/GenBank/DDBJ whole genome shotgun (WGS) entry which is preliminary data.</text>
</comment>
<organism evidence="1 2">
    <name type="scientific">Neoroseomonas lacus</name>
    <dbReference type="NCBI Taxonomy" id="287609"/>
    <lineage>
        <taxon>Bacteria</taxon>
        <taxon>Pseudomonadati</taxon>
        <taxon>Pseudomonadota</taxon>
        <taxon>Alphaproteobacteria</taxon>
        <taxon>Acetobacterales</taxon>
        <taxon>Acetobacteraceae</taxon>
        <taxon>Neoroseomonas</taxon>
    </lineage>
</organism>
<reference evidence="1" key="1">
    <citation type="journal article" date="2014" name="Int. J. Syst. Evol. Microbiol.">
        <title>Complete genome sequence of Corynebacterium casei LMG S-19264T (=DSM 44701T), isolated from a smear-ripened cheese.</title>
        <authorList>
            <consortium name="US DOE Joint Genome Institute (JGI-PGF)"/>
            <person name="Walter F."/>
            <person name="Albersmeier A."/>
            <person name="Kalinowski J."/>
            <person name="Ruckert C."/>
        </authorList>
    </citation>
    <scope>NUCLEOTIDE SEQUENCE</scope>
    <source>
        <strain evidence="1">CGMCC 1.3617</strain>
    </source>
</reference>
<name>A0A917KGQ8_9PROT</name>
<dbReference type="EMBL" id="BMKW01000004">
    <property type="protein sequence ID" value="GGJ11065.1"/>
    <property type="molecule type" value="Genomic_DNA"/>
</dbReference>